<keyword evidence="1" id="KW-0805">Transcription regulation</keyword>
<protein>
    <submittedName>
        <fullName evidence="5">Lrp/AsnC family transcriptional regulator</fullName>
    </submittedName>
</protein>
<sequence length="175" mass="19721">MAEQRVLDRYDLRIIHELQRDARLSHVTLSERVSLSPSQCARRLQRLEEEGVITGYHAQVNAPLLGLDVVALININLEKHRDNITAAFEEAVRQRPEITECLLVTGEGDYELRVVARNLQAFSSFITDQLMKMPGVASIRSNIQLCQIKSSPLLPLEVLDPRGSVRTTVEVSGRH</sequence>
<dbReference type="InterPro" id="IPR019887">
    <property type="entry name" value="Tscrpt_reg_AsnC/Lrp_C"/>
</dbReference>
<gene>
    <name evidence="5" type="ORF">D0544_07000</name>
</gene>
<dbReference type="SUPFAM" id="SSF54909">
    <property type="entry name" value="Dimeric alpha+beta barrel"/>
    <property type="match status" value="1"/>
</dbReference>
<dbReference type="InterPro" id="IPR036390">
    <property type="entry name" value="WH_DNA-bd_sf"/>
</dbReference>
<dbReference type="RefSeq" id="WP_125015262.1">
    <property type="nucleotide sequence ID" value="NZ_QWEZ01000001.1"/>
</dbReference>
<keyword evidence="2" id="KW-0238">DNA-binding</keyword>
<dbReference type="PROSITE" id="PS50956">
    <property type="entry name" value="HTH_ASNC_2"/>
    <property type="match status" value="1"/>
</dbReference>
<accession>A0A3P3VPY0</accession>
<dbReference type="Gene3D" id="3.30.70.920">
    <property type="match status" value="1"/>
</dbReference>
<dbReference type="SMART" id="SM00344">
    <property type="entry name" value="HTH_ASNC"/>
    <property type="match status" value="1"/>
</dbReference>
<dbReference type="SUPFAM" id="SSF46785">
    <property type="entry name" value="Winged helix' DNA-binding domain"/>
    <property type="match status" value="1"/>
</dbReference>
<evidence type="ECO:0000313" key="6">
    <source>
        <dbReference type="Proteomes" id="UP000280792"/>
    </source>
</evidence>
<reference evidence="5 6" key="1">
    <citation type="submission" date="2018-08" db="EMBL/GenBank/DDBJ databases">
        <authorList>
            <person name="Khan S.A."/>
        </authorList>
    </citation>
    <scope>NUCLEOTIDE SEQUENCE [LARGE SCALE GENOMIC DNA]</scope>
    <source>
        <strain evidence="5 6">GTF-13</strain>
    </source>
</reference>
<evidence type="ECO:0000256" key="3">
    <source>
        <dbReference type="ARBA" id="ARBA00023163"/>
    </source>
</evidence>
<dbReference type="InterPro" id="IPR011008">
    <property type="entry name" value="Dimeric_a/b-barrel"/>
</dbReference>
<dbReference type="Pfam" id="PF01037">
    <property type="entry name" value="AsnC_trans_reg"/>
    <property type="match status" value="1"/>
</dbReference>
<dbReference type="Gene3D" id="1.10.10.10">
    <property type="entry name" value="Winged helix-like DNA-binding domain superfamily/Winged helix DNA-binding domain"/>
    <property type="match status" value="1"/>
</dbReference>
<comment type="caution">
    <text evidence="5">The sequence shown here is derived from an EMBL/GenBank/DDBJ whole genome shotgun (WGS) entry which is preliminary data.</text>
</comment>
<dbReference type="Pfam" id="PF13412">
    <property type="entry name" value="HTH_24"/>
    <property type="match status" value="1"/>
</dbReference>
<proteinExistence type="predicted"/>
<dbReference type="InterPro" id="IPR000485">
    <property type="entry name" value="AsnC-type_HTH_dom"/>
</dbReference>
<evidence type="ECO:0000256" key="2">
    <source>
        <dbReference type="ARBA" id="ARBA00023125"/>
    </source>
</evidence>
<reference evidence="5 6" key="2">
    <citation type="submission" date="2018-12" db="EMBL/GenBank/DDBJ databases">
        <title>Simiduia agarivorans gen. nov., sp. nov., a marine, agarolytic bacterium isolated from shallow coastal water from Keelung, Taiwan.</title>
        <authorList>
            <person name="Shieh W.Y."/>
        </authorList>
    </citation>
    <scope>NUCLEOTIDE SEQUENCE [LARGE SCALE GENOMIC DNA]</scope>
    <source>
        <strain evidence="5 6">GTF-13</strain>
    </source>
</reference>
<dbReference type="EMBL" id="QWEZ01000001">
    <property type="protein sequence ID" value="RRJ84832.1"/>
    <property type="molecule type" value="Genomic_DNA"/>
</dbReference>
<evidence type="ECO:0000313" key="5">
    <source>
        <dbReference type="EMBL" id="RRJ84832.1"/>
    </source>
</evidence>
<name>A0A3P3VPY0_9GAMM</name>
<dbReference type="InterPro" id="IPR019888">
    <property type="entry name" value="Tscrpt_reg_AsnC-like"/>
</dbReference>
<dbReference type="PANTHER" id="PTHR30154:SF46">
    <property type="entry name" value="TRANSCRIPTIONAL REGULATORY PROTEIN"/>
    <property type="match status" value="1"/>
</dbReference>
<dbReference type="GO" id="GO:0043565">
    <property type="term" value="F:sequence-specific DNA binding"/>
    <property type="evidence" value="ECO:0007669"/>
    <property type="project" value="InterPro"/>
</dbReference>
<keyword evidence="6" id="KW-1185">Reference proteome</keyword>
<dbReference type="GO" id="GO:0005829">
    <property type="term" value="C:cytosol"/>
    <property type="evidence" value="ECO:0007669"/>
    <property type="project" value="TreeGrafter"/>
</dbReference>
<dbReference type="GO" id="GO:0043200">
    <property type="term" value="P:response to amino acid"/>
    <property type="evidence" value="ECO:0007669"/>
    <property type="project" value="TreeGrafter"/>
</dbReference>
<dbReference type="PANTHER" id="PTHR30154">
    <property type="entry name" value="LEUCINE-RESPONSIVE REGULATORY PROTEIN"/>
    <property type="match status" value="1"/>
</dbReference>
<dbReference type="PRINTS" id="PR00033">
    <property type="entry name" value="HTHASNC"/>
</dbReference>
<dbReference type="AlphaFoldDB" id="A0A3P3VPY0"/>
<evidence type="ECO:0000259" key="4">
    <source>
        <dbReference type="PROSITE" id="PS50956"/>
    </source>
</evidence>
<organism evidence="5 6">
    <name type="scientific">Aestuariirhabdus litorea</name>
    <dbReference type="NCBI Taxonomy" id="2528527"/>
    <lineage>
        <taxon>Bacteria</taxon>
        <taxon>Pseudomonadati</taxon>
        <taxon>Pseudomonadota</taxon>
        <taxon>Gammaproteobacteria</taxon>
        <taxon>Oceanospirillales</taxon>
        <taxon>Aestuariirhabdaceae</taxon>
        <taxon>Aestuariirhabdus</taxon>
    </lineage>
</organism>
<feature type="domain" description="HTH asnC-type" evidence="4">
    <location>
        <begin position="7"/>
        <end position="68"/>
    </location>
</feature>
<dbReference type="Proteomes" id="UP000280792">
    <property type="component" value="Unassembled WGS sequence"/>
</dbReference>
<dbReference type="InterPro" id="IPR036388">
    <property type="entry name" value="WH-like_DNA-bd_sf"/>
</dbReference>
<keyword evidence="3" id="KW-0804">Transcription</keyword>
<evidence type="ECO:0000256" key="1">
    <source>
        <dbReference type="ARBA" id="ARBA00023015"/>
    </source>
</evidence>